<protein>
    <recommendedName>
        <fullName evidence="2">Delta-60 repeat domain-containing protein</fullName>
    </recommendedName>
</protein>
<organism evidence="1">
    <name type="scientific">Pseudomonas sp. Hg7Tf</name>
    <dbReference type="NCBI Taxonomy" id="3236988"/>
    <lineage>
        <taxon>Bacteria</taxon>
        <taxon>Pseudomonadati</taxon>
        <taxon>Pseudomonadota</taxon>
        <taxon>Gammaproteobacteria</taxon>
        <taxon>Pseudomonadales</taxon>
        <taxon>Pseudomonadaceae</taxon>
        <taxon>Pseudomonas</taxon>
    </lineage>
</organism>
<proteinExistence type="predicted"/>
<sequence>MNISTQPAGNYDPTFGDLGRAELSLLGWQGLNITGIALQQENILASALAIDNTGRRHYAMARFTKDGKIDENFAEKGMKTGLFKLDEQSSSEAVAVTEEGHILLLGWSVAPGSQQVKPVIGCWFNPDGKGPAQTYWLSIPSDTGLVIGKNRLTVNAQHLLASINLRATQDRPRTARVYRLGLDGKPGFGSLEFIEILPDDHDVSISGLVQLPDTFLVSGTLALEKPEQRGFIARYRNDGTLDSSFGADGVLRLRAAEQPTALNQLLQRPNGKLIITGFAYAGTSGKNHALLWQFTQHGTPDPDFNKGEPVLTDLSPGHHSRWYSMTLQPDDKLVALGEGNRIQYMRFMPNGTMDEQYQPYDGLVGITDGIGCLTRSSSTLLGFNSTAATGVIGTVMSIFS</sequence>
<dbReference type="RefSeq" id="WP_052675564.1">
    <property type="nucleotide sequence ID" value="NZ_CP162607.1"/>
</dbReference>
<dbReference type="SUPFAM" id="SSF63829">
    <property type="entry name" value="Calcium-dependent phosphotriesterase"/>
    <property type="match status" value="1"/>
</dbReference>
<dbReference type="Pfam" id="PF17164">
    <property type="entry name" value="DUF5122"/>
    <property type="match status" value="2"/>
</dbReference>
<accession>A0AB39I1T0</accession>
<dbReference type="InterPro" id="IPR013431">
    <property type="entry name" value="Delta_60_rpt"/>
</dbReference>
<evidence type="ECO:0000313" key="1">
    <source>
        <dbReference type="EMBL" id="XDK37353.1"/>
    </source>
</evidence>
<dbReference type="AlphaFoldDB" id="A0AB39I1T0"/>
<dbReference type="EMBL" id="CP162607">
    <property type="protein sequence ID" value="XDK37353.1"/>
    <property type="molecule type" value="Genomic_DNA"/>
</dbReference>
<gene>
    <name evidence="1" type="ORF">AB4Y39_01260</name>
</gene>
<dbReference type="NCBIfam" id="TIGR02608">
    <property type="entry name" value="delta_60_rpt"/>
    <property type="match status" value="3"/>
</dbReference>
<evidence type="ECO:0008006" key="2">
    <source>
        <dbReference type="Google" id="ProtNLM"/>
    </source>
</evidence>
<dbReference type="Gene3D" id="2.80.10.50">
    <property type="match status" value="1"/>
</dbReference>
<name>A0AB39I1T0_9PSED</name>
<reference evidence="1" key="1">
    <citation type="submission" date="2024-07" db="EMBL/GenBank/DDBJ databases">
        <title>Identification and characteristics of a novel species of coltsfoot's symbiotic bacteria.</title>
        <authorList>
            <person name="Juszczyk A."/>
            <person name="Jasielczuk I."/>
            <person name="Gurgul A."/>
            <person name="Rogala M."/>
            <person name="Kowalczyk A."/>
            <person name="Szmatola T."/>
            <person name="Kosecka-Strojek M."/>
            <person name="Arent Z."/>
            <person name="Latowski D."/>
        </authorList>
    </citation>
    <scope>NUCLEOTIDE SEQUENCE</scope>
    <source>
        <strain evidence="1">Hg7Tf</strain>
    </source>
</reference>